<protein>
    <submittedName>
        <fullName evidence="1">Uncharacterized protein</fullName>
    </submittedName>
</protein>
<dbReference type="Proteomes" id="UP000830055">
    <property type="component" value="Chromosome"/>
</dbReference>
<gene>
    <name evidence="1" type="ORF">DPPLL_03660</name>
</gene>
<evidence type="ECO:0000313" key="1">
    <source>
        <dbReference type="EMBL" id="BDD86001.1"/>
    </source>
</evidence>
<dbReference type="EMBL" id="AP025516">
    <property type="protein sequence ID" value="BDD86001.1"/>
    <property type="molecule type" value="Genomic_DNA"/>
</dbReference>
<organism evidence="1 2">
    <name type="scientific">Desulfofustis limnaeus</name>
    <dbReference type="NCBI Taxonomy" id="2740163"/>
    <lineage>
        <taxon>Bacteria</taxon>
        <taxon>Pseudomonadati</taxon>
        <taxon>Thermodesulfobacteriota</taxon>
        <taxon>Desulfobulbia</taxon>
        <taxon>Desulfobulbales</taxon>
        <taxon>Desulfocapsaceae</taxon>
        <taxon>Desulfofustis</taxon>
    </lineage>
</organism>
<keyword evidence="2" id="KW-1185">Reference proteome</keyword>
<evidence type="ECO:0000313" key="2">
    <source>
        <dbReference type="Proteomes" id="UP000830055"/>
    </source>
</evidence>
<dbReference type="RefSeq" id="WP_284153105.1">
    <property type="nucleotide sequence ID" value="NZ_AP025516.1"/>
</dbReference>
<proteinExistence type="predicted"/>
<accession>A0ABN6M2H3</accession>
<reference evidence="1 2" key="1">
    <citation type="submission" date="2022-01" db="EMBL/GenBank/DDBJ databases">
        <title>Desulfofustis limnae sp. nov., a novel mesophilic sulfate-reducing bacterium isolated from marsh soil.</title>
        <authorList>
            <person name="Watanabe M."/>
            <person name="Takahashi A."/>
            <person name="Kojima H."/>
            <person name="Fukui M."/>
        </authorList>
    </citation>
    <scope>NUCLEOTIDE SEQUENCE [LARGE SCALE GENOMIC DNA]</scope>
    <source>
        <strain evidence="1 2">PPLL</strain>
    </source>
</reference>
<sequence>METFPSHVVELQTLCALRFNGYDYADDTMSKRNEHSKDMLSDLARKIVETLTLHEKDQNNHAAFFWLQRLLHKWGGEYLTKASREHIAYDFLFLHL</sequence>
<name>A0ABN6M2H3_9BACT</name>